<evidence type="ECO:0000256" key="2">
    <source>
        <dbReference type="ARBA" id="ARBA00012637"/>
    </source>
</evidence>
<organism evidence="12 13">
    <name type="scientific">Brachybacterium huguangmaarense</name>
    <dbReference type="NCBI Taxonomy" id="1652028"/>
    <lineage>
        <taxon>Bacteria</taxon>
        <taxon>Bacillati</taxon>
        <taxon>Actinomycetota</taxon>
        <taxon>Actinomycetes</taxon>
        <taxon>Micrococcales</taxon>
        <taxon>Dermabacteraceae</taxon>
        <taxon>Brachybacterium</taxon>
    </lineage>
</organism>
<keyword evidence="13" id="KW-1185">Reference proteome</keyword>
<evidence type="ECO:0000313" key="12">
    <source>
        <dbReference type="EMBL" id="UYG17261.1"/>
    </source>
</evidence>
<dbReference type="Gene3D" id="3.50.50.100">
    <property type="match status" value="1"/>
</dbReference>
<comment type="catalytic activity">
    <reaction evidence="8">
        <text>a quinone + NADH + H(+) = a quinol + NAD(+)</text>
        <dbReference type="Rhea" id="RHEA:46160"/>
        <dbReference type="ChEBI" id="CHEBI:15378"/>
        <dbReference type="ChEBI" id="CHEBI:24646"/>
        <dbReference type="ChEBI" id="CHEBI:57540"/>
        <dbReference type="ChEBI" id="CHEBI:57945"/>
        <dbReference type="ChEBI" id="CHEBI:132124"/>
        <dbReference type="EC" id="1.6.5.9"/>
    </reaction>
</comment>
<dbReference type="InterPro" id="IPR023753">
    <property type="entry name" value="FAD/NAD-binding_dom"/>
</dbReference>
<keyword evidence="7" id="KW-0520">NAD</keyword>
<evidence type="ECO:0000256" key="7">
    <source>
        <dbReference type="ARBA" id="ARBA00023027"/>
    </source>
</evidence>
<dbReference type="Proteomes" id="UP001164305">
    <property type="component" value="Chromosome"/>
</dbReference>
<dbReference type="Pfam" id="PF07992">
    <property type="entry name" value="Pyr_redox_2"/>
    <property type="match status" value="1"/>
</dbReference>
<gene>
    <name evidence="12" type="ORF">BRM3_02160</name>
</gene>
<dbReference type="Pfam" id="PF22366">
    <property type="entry name" value="NDH2_C"/>
    <property type="match status" value="1"/>
</dbReference>
<evidence type="ECO:0000256" key="6">
    <source>
        <dbReference type="ARBA" id="ARBA00023002"/>
    </source>
</evidence>
<evidence type="ECO:0000259" key="10">
    <source>
        <dbReference type="Pfam" id="PF07992"/>
    </source>
</evidence>
<dbReference type="RefSeq" id="WP_263594470.1">
    <property type="nucleotide sequence ID" value="NZ_CP107020.1"/>
</dbReference>
<comment type="similarity">
    <text evidence="1">Belongs to the NADH dehydrogenase family.</text>
</comment>
<keyword evidence="3" id="KW-0285">Flavoprotein</keyword>
<accession>A0ABY6G371</accession>
<keyword evidence="5" id="KW-0809">Transit peptide</keyword>
<evidence type="ECO:0000256" key="8">
    <source>
        <dbReference type="ARBA" id="ARBA00047599"/>
    </source>
</evidence>
<dbReference type="EC" id="1.6.5.9" evidence="2"/>
<evidence type="ECO:0000256" key="3">
    <source>
        <dbReference type="ARBA" id="ARBA00022630"/>
    </source>
</evidence>
<keyword evidence="4" id="KW-0274">FAD</keyword>
<evidence type="ECO:0000313" key="13">
    <source>
        <dbReference type="Proteomes" id="UP001164305"/>
    </source>
</evidence>
<dbReference type="PRINTS" id="PR00411">
    <property type="entry name" value="PNDRDTASEI"/>
</dbReference>
<sequence length="466" mass="50608">MSVPLPVDRHDSATQPAPRRRRTIPAKDGASWPHVIVVGGGFAGANAVIGLRNTRVRITLIDRNMYKTFQPLLYQVATAGLNPGDVTMMLRGLSLKVPNMRYRQGEVIGVDPERKVVRLEGASEPLEMSYDYLVLANGATTTFFGTQGAEEHAMPLYTRAQALRVRDRIFAELERTSRAGEADKLCVSIVGGGPTGVEIAGALADFRRQELDILYPEMDPGTLLIRLIQRGTDLIKEFEPEYRAYAARELEARGVELCLGHGVKEVGYDFVRLDDDSLVESDITVWAAGVAAAKIVREWGLPQAKSGRIEVEDTLQVKGCPGVYAAGDVSAQDDPLPQLAQPAIQAGQHVAKMIHADVAGGAKEPFTYTNLGTMATIGRRAAIADIPHLPGLTGTAGWFAWLGVHVTKLIGHRNRRAVTMNLLSLYSGTRSTHQPNPVIGEIDSVAAQKEFDRLSGERHFGPGHLA</sequence>
<evidence type="ECO:0000256" key="1">
    <source>
        <dbReference type="ARBA" id="ARBA00005272"/>
    </source>
</evidence>
<keyword evidence="6" id="KW-0560">Oxidoreductase</keyword>
<evidence type="ECO:0000256" key="4">
    <source>
        <dbReference type="ARBA" id="ARBA00022827"/>
    </source>
</evidence>
<feature type="region of interest" description="Disordered" evidence="9">
    <location>
        <begin position="1"/>
        <end position="25"/>
    </location>
</feature>
<proteinExistence type="inferred from homology"/>
<dbReference type="EMBL" id="CP107020">
    <property type="protein sequence ID" value="UYG17261.1"/>
    <property type="molecule type" value="Genomic_DNA"/>
</dbReference>
<dbReference type="SUPFAM" id="SSF51905">
    <property type="entry name" value="FAD/NAD(P)-binding domain"/>
    <property type="match status" value="1"/>
</dbReference>
<dbReference type="PANTHER" id="PTHR43706">
    <property type="entry name" value="NADH DEHYDROGENASE"/>
    <property type="match status" value="1"/>
</dbReference>
<dbReference type="InterPro" id="IPR054585">
    <property type="entry name" value="NDH2-like_C"/>
</dbReference>
<name>A0ABY6G371_9MICO</name>
<evidence type="ECO:0000256" key="5">
    <source>
        <dbReference type="ARBA" id="ARBA00022946"/>
    </source>
</evidence>
<dbReference type="InterPro" id="IPR036188">
    <property type="entry name" value="FAD/NAD-bd_sf"/>
</dbReference>
<feature type="domain" description="FAD/NAD(P)-binding" evidence="10">
    <location>
        <begin position="34"/>
        <end position="347"/>
    </location>
</feature>
<evidence type="ECO:0000259" key="11">
    <source>
        <dbReference type="Pfam" id="PF22366"/>
    </source>
</evidence>
<evidence type="ECO:0000256" key="9">
    <source>
        <dbReference type="SAM" id="MobiDB-lite"/>
    </source>
</evidence>
<protein>
    <recommendedName>
        <fullName evidence="2">NADH:ubiquinone reductase (non-electrogenic)</fullName>
        <ecNumber evidence="2">1.6.5.9</ecNumber>
    </recommendedName>
</protein>
<dbReference type="InterPro" id="IPR045024">
    <property type="entry name" value="NDH-2"/>
</dbReference>
<reference evidence="12" key="1">
    <citation type="submission" date="2022-10" db="EMBL/GenBank/DDBJ databases">
        <title>Whole-Genome Sequencing of Brachybacterium huguangmaarense BRM-3, Isolated from Betula schmidtii.</title>
        <authorList>
            <person name="Haam D."/>
        </authorList>
    </citation>
    <scope>NUCLEOTIDE SEQUENCE</scope>
    <source>
        <strain evidence="12">BRM-3</strain>
    </source>
</reference>
<dbReference type="PRINTS" id="PR00368">
    <property type="entry name" value="FADPNR"/>
</dbReference>
<feature type="domain" description="External alternative NADH-ubiquinone oxidoreductase-like C-terminal" evidence="11">
    <location>
        <begin position="371"/>
        <end position="423"/>
    </location>
</feature>
<dbReference type="PANTHER" id="PTHR43706:SF47">
    <property type="entry name" value="EXTERNAL NADH-UBIQUINONE OXIDOREDUCTASE 1, MITOCHONDRIAL-RELATED"/>
    <property type="match status" value="1"/>
</dbReference>